<dbReference type="GO" id="GO:0004674">
    <property type="term" value="F:protein serine/threonine kinase activity"/>
    <property type="evidence" value="ECO:0007669"/>
    <property type="project" value="UniProtKB-KW"/>
</dbReference>
<keyword evidence="1" id="KW-0067">ATP-binding</keyword>
<dbReference type="PANTHER" id="PTHR24347">
    <property type="entry name" value="SERINE/THREONINE-PROTEIN KINASE"/>
    <property type="match status" value="1"/>
</dbReference>
<evidence type="ECO:0000259" key="2">
    <source>
        <dbReference type="PROSITE" id="PS50011"/>
    </source>
</evidence>
<dbReference type="RefSeq" id="WP_055275478.1">
    <property type="nucleotide sequence ID" value="NZ_CYYT01000004.1"/>
</dbReference>
<evidence type="ECO:0000313" key="3">
    <source>
        <dbReference type="EMBL" id="CUN78684.1"/>
    </source>
</evidence>
<dbReference type="EMBL" id="CYZV01000006">
    <property type="protein sequence ID" value="CUN78684.1"/>
    <property type="molecule type" value="Genomic_DNA"/>
</dbReference>
<dbReference type="Proteomes" id="UP000095558">
    <property type="component" value="Unassembled WGS sequence"/>
</dbReference>
<keyword evidence="3" id="KW-0808">Transferase</keyword>
<dbReference type="SUPFAM" id="SSF56112">
    <property type="entry name" value="Protein kinase-like (PK-like)"/>
    <property type="match status" value="1"/>
</dbReference>
<protein>
    <submittedName>
        <fullName evidence="3">Serine/threonine protein kinase</fullName>
        <ecNumber evidence="3">2.7.11.1</ecNumber>
    </submittedName>
</protein>
<keyword evidence="1" id="KW-0547">Nucleotide-binding</keyword>
<dbReference type="InterPro" id="IPR000719">
    <property type="entry name" value="Prot_kinase_dom"/>
</dbReference>
<reference evidence="3 4" key="1">
    <citation type="submission" date="2015-09" db="EMBL/GenBank/DDBJ databases">
        <authorList>
            <consortium name="Pathogen Informatics"/>
        </authorList>
    </citation>
    <scope>NUCLEOTIDE SEQUENCE [LARGE SCALE GENOMIC DNA]</scope>
    <source>
        <strain evidence="3 4">2789STDY5834855</strain>
    </source>
</reference>
<dbReference type="EC" id="2.7.11.1" evidence="3"/>
<dbReference type="Gene3D" id="1.10.510.10">
    <property type="entry name" value="Transferase(Phosphotransferase) domain 1"/>
    <property type="match status" value="1"/>
</dbReference>
<dbReference type="GO" id="GO:0005524">
    <property type="term" value="F:ATP binding"/>
    <property type="evidence" value="ECO:0007669"/>
    <property type="project" value="UniProtKB-UniRule"/>
</dbReference>
<dbReference type="Pfam" id="PF00069">
    <property type="entry name" value="Pkinase"/>
    <property type="match status" value="1"/>
</dbReference>
<dbReference type="OrthoDB" id="9788659at2"/>
<evidence type="ECO:0000256" key="1">
    <source>
        <dbReference type="PROSITE-ProRule" id="PRU10141"/>
    </source>
</evidence>
<accession>A0A173Z796</accession>
<proteinExistence type="predicted"/>
<dbReference type="SMART" id="SM00220">
    <property type="entry name" value="S_TKc"/>
    <property type="match status" value="1"/>
</dbReference>
<dbReference type="CDD" id="cd00180">
    <property type="entry name" value="PKc"/>
    <property type="match status" value="1"/>
</dbReference>
<dbReference type="AlphaFoldDB" id="A0A173Z796"/>
<feature type="domain" description="Protein kinase" evidence="2">
    <location>
        <begin position="14"/>
        <end position="236"/>
    </location>
</feature>
<keyword evidence="3" id="KW-0418">Kinase</keyword>
<dbReference type="InterPro" id="IPR017441">
    <property type="entry name" value="Protein_kinase_ATP_BS"/>
</dbReference>
<dbReference type="PROSITE" id="PS50011">
    <property type="entry name" value="PROTEIN_KINASE_DOM"/>
    <property type="match status" value="1"/>
</dbReference>
<name>A0A173Z796_9CLOT</name>
<evidence type="ECO:0000313" key="4">
    <source>
        <dbReference type="Proteomes" id="UP000095558"/>
    </source>
</evidence>
<feature type="binding site" evidence="1">
    <location>
        <position position="42"/>
    </location>
    <ligand>
        <name>ATP</name>
        <dbReference type="ChEBI" id="CHEBI:30616"/>
    </ligand>
</feature>
<keyword evidence="3" id="KW-0723">Serine/threonine-protein kinase</keyword>
<organism evidence="3 4">
    <name type="scientific">Clostridium disporicum</name>
    <dbReference type="NCBI Taxonomy" id="84024"/>
    <lineage>
        <taxon>Bacteria</taxon>
        <taxon>Bacillati</taxon>
        <taxon>Bacillota</taxon>
        <taxon>Clostridia</taxon>
        <taxon>Eubacteriales</taxon>
        <taxon>Clostridiaceae</taxon>
        <taxon>Clostridium</taxon>
    </lineage>
</organism>
<dbReference type="PROSITE" id="PS00107">
    <property type="entry name" value="PROTEIN_KINASE_ATP"/>
    <property type="match status" value="1"/>
</dbReference>
<gene>
    <name evidence="3" type="primary">spkC</name>
    <name evidence="3" type="ORF">ERS852470_00714</name>
</gene>
<sequence length="236" mass="28424">MDKYFKPNDMVNGYRVIKIIGQGRYGIAYLAKNNQGEKCVIKQLKSKMLNVTRDKLFYEEDILKSLDSPRFPKFISRFNDGVREGYLLEYIDGRVYYDLISKYDYVFSRKEIYNTASQLLDLIEILHSSGIVHRDIRLPNVIIMKNSKLALIDFGLARYIDGYYKEKMDYWYIGDFLIHLYYSSYEPVYAEERPWYMELNLTSQERTLLKRLMGLDRRFRSIDEIREQLYRIKSRY</sequence>
<dbReference type="InterPro" id="IPR011009">
    <property type="entry name" value="Kinase-like_dom_sf"/>
</dbReference>